<reference evidence="10" key="3">
    <citation type="submission" date="2025-09" db="UniProtKB">
        <authorList>
            <consortium name="Ensembl"/>
        </authorList>
    </citation>
    <scope>IDENTIFICATION</scope>
    <source>
        <strain evidence="10">Thorbecke</strain>
    </source>
</reference>
<name>A0A5F9CP54_RABIT</name>
<dbReference type="InterPro" id="IPR050208">
    <property type="entry name" value="MHC_class-I_related"/>
</dbReference>
<comment type="similarity">
    <text evidence="3">Belongs to the NKG2D ligand family.</text>
</comment>
<keyword evidence="7" id="KW-1015">Disulfide bond</keyword>
<dbReference type="Bgee" id="ENSOCUG00000013406">
    <property type="expression patterns" value="Expressed in uterus and 6 other cell types or tissues"/>
</dbReference>
<dbReference type="SUPFAM" id="SSF54452">
    <property type="entry name" value="MHC antigen-recognition domain"/>
    <property type="match status" value="1"/>
</dbReference>
<evidence type="ECO:0000256" key="4">
    <source>
        <dbReference type="ARBA" id="ARBA00022622"/>
    </source>
</evidence>
<dbReference type="Proteomes" id="UP000001811">
    <property type="component" value="Chromosome 12"/>
</dbReference>
<dbReference type="GO" id="GO:0005615">
    <property type="term" value="C:extracellular space"/>
    <property type="evidence" value="ECO:0007669"/>
    <property type="project" value="TreeGrafter"/>
</dbReference>
<evidence type="ECO:0000256" key="7">
    <source>
        <dbReference type="ARBA" id="ARBA00023157"/>
    </source>
</evidence>
<keyword evidence="11" id="KW-1185">Reference proteome</keyword>
<comment type="subcellular location">
    <subcellularLocation>
        <location evidence="2">Cell membrane</location>
        <topology evidence="2">Lipid-anchor</topology>
        <topology evidence="2">GPI-anchor</topology>
    </subcellularLocation>
</comment>
<gene>
    <name evidence="10" type="primary">LOC108177358</name>
</gene>
<keyword evidence="4" id="KW-0336">GPI-anchor</keyword>
<keyword evidence="5" id="KW-0732">Signal</keyword>
<feature type="domain" description="MHC class I-like antigen recognition-like" evidence="9">
    <location>
        <begin position="71"/>
        <end position="242"/>
    </location>
</feature>
<reference evidence="10 11" key="1">
    <citation type="journal article" date="2011" name="Nature">
        <title>A high-resolution map of human evolutionary constraint using 29 mammals.</title>
        <authorList>
            <person name="Lindblad-Toh K."/>
            <person name="Garber M."/>
            <person name="Zuk O."/>
            <person name="Lin M.F."/>
            <person name="Parker B.J."/>
            <person name="Washietl S."/>
            <person name="Kheradpour P."/>
            <person name="Ernst J."/>
            <person name="Jordan G."/>
            <person name="Mauceli E."/>
            <person name="Ward L.D."/>
            <person name="Lowe C.B."/>
            <person name="Holloway A.K."/>
            <person name="Clamp M."/>
            <person name="Gnerre S."/>
            <person name="Alfoldi J."/>
            <person name="Beal K."/>
            <person name="Chang J."/>
            <person name="Clawson H."/>
            <person name="Cuff J."/>
            <person name="Di Palma F."/>
            <person name="Fitzgerald S."/>
            <person name="Flicek P."/>
            <person name="Guttman M."/>
            <person name="Hubisz M.J."/>
            <person name="Jaffe D.B."/>
            <person name="Jungreis I."/>
            <person name="Kent W.J."/>
            <person name="Kostka D."/>
            <person name="Lara M."/>
            <person name="Martins A.L."/>
            <person name="Massingham T."/>
            <person name="Moltke I."/>
            <person name="Raney B.J."/>
            <person name="Rasmussen M.D."/>
            <person name="Robinson J."/>
            <person name="Stark A."/>
            <person name="Vilella A.J."/>
            <person name="Wen J."/>
            <person name="Xie X."/>
            <person name="Zody M.C."/>
            <person name="Baldwin J."/>
            <person name="Bloom T."/>
            <person name="Chin C.W."/>
            <person name="Heiman D."/>
            <person name="Nicol R."/>
            <person name="Nusbaum C."/>
            <person name="Young S."/>
            <person name="Wilkinson J."/>
            <person name="Worley K.C."/>
            <person name="Kovar C.L."/>
            <person name="Muzny D.M."/>
            <person name="Gibbs R.A."/>
            <person name="Cree A."/>
            <person name="Dihn H.H."/>
            <person name="Fowler G."/>
            <person name="Jhangiani S."/>
            <person name="Joshi V."/>
            <person name="Lee S."/>
            <person name="Lewis L.R."/>
            <person name="Nazareth L.V."/>
            <person name="Okwuonu G."/>
            <person name="Santibanez J."/>
            <person name="Warren W.C."/>
            <person name="Mardis E.R."/>
            <person name="Weinstock G.M."/>
            <person name="Wilson R.K."/>
            <person name="Delehaunty K."/>
            <person name="Dooling D."/>
            <person name="Fronik C."/>
            <person name="Fulton L."/>
            <person name="Fulton B."/>
            <person name="Graves T."/>
            <person name="Minx P."/>
            <person name="Sodergren E."/>
            <person name="Birney E."/>
            <person name="Margulies E.H."/>
            <person name="Herrero J."/>
            <person name="Green E.D."/>
            <person name="Haussler D."/>
            <person name="Siepel A."/>
            <person name="Goldman N."/>
            <person name="Pollard K.S."/>
            <person name="Pedersen J.S."/>
            <person name="Lander E.S."/>
            <person name="Kellis M."/>
        </authorList>
    </citation>
    <scope>NUCLEOTIDE SEQUENCE [LARGE SCALE GENOMIC DNA]</scope>
    <source>
        <strain evidence="10 11">Thorbecke inbred</strain>
    </source>
</reference>
<evidence type="ECO:0000256" key="1">
    <source>
        <dbReference type="ARBA" id="ARBA00002305"/>
    </source>
</evidence>
<dbReference type="STRING" id="9986.ENSOCUP00000035514"/>
<dbReference type="AlphaFoldDB" id="A0A5F9CP54"/>
<dbReference type="GO" id="GO:0006955">
    <property type="term" value="P:immune response"/>
    <property type="evidence" value="ECO:0007669"/>
    <property type="project" value="TreeGrafter"/>
</dbReference>
<evidence type="ECO:0000313" key="10">
    <source>
        <dbReference type="Ensembl" id="ENSOCUP00000035514.1"/>
    </source>
</evidence>
<dbReference type="PANTHER" id="PTHR16675:SF268">
    <property type="entry name" value="UL16-BINDING PROTEIN 1"/>
    <property type="match status" value="1"/>
</dbReference>
<dbReference type="SMR" id="A0A5F9CP54"/>
<organism evidence="10 11">
    <name type="scientific">Oryctolagus cuniculus</name>
    <name type="common">Rabbit</name>
    <dbReference type="NCBI Taxonomy" id="9986"/>
    <lineage>
        <taxon>Eukaryota</taxon>
        <taxon>Metazoa</taxon>
        <taxon>Chordata</taxon>
        <taxon>Craniata</taxon>
        <taxon>Vertebrata</taxon>
        <taxon>Euteleostomi</taxon>
        <taxon>Mammalia</taxon>
        <taxon>Eutheria</taxon>
        <taxon>Euarchontoglires</taxon>
        <taxon>Glires</taxon>
        <taxon>Lagomorpha</taxon>
        <taxon>Leporidae</taxon>
        <taxon>Oryctolagus</taxon>
    </lineage>
</organism>
<dbReference type="Ensembl" id="ENSOCUT00000041144.1">
    <property type="protein sequence ID" value="ENSOCUP00000035514.1"/>
    <property type="gene ID" value="ENSOCUG00000013406.4"/>
</dbReference>
<evidence type="ECO:0000256" key="6">
    <source>
        <dbReference type="ARBA" id="ARBA00023136"/>
    </source>
</evidence>
<keyword evidence="4" id="KW-0449">Lipoprotein</keyword>
<dbReference type="GO" id="GO:0046703">
    <property type="term" value="F:natural killer cell lectin-like receptor binding"/>
    <property type="evidence" value="ECO:0007669"/>
    <property type="project" value="UniProtKB-ARBA"/>
</dbReference>
<dbReference type="InterPro" id="IPR011161">
    <property type="entry name" value="MHC_I-like_Ag-recog"/>
</dbReference>
<accession>A0A5F9CP54</accession>
<dbReference type="Gene3D" id="3.30.500.10">
    <property type="entry name" value="MHC class I-like antigen recognition-like"/>
    <property type="match status" value="1"/>
</dbReference>
<evidence type="ECO:0000313" key="11">
    <source>
        <dbReference type="Proteomes" id="UP000001811"/>
    </source>
</evidence>
<dbReference type="FunFam" id="3.30.500.10:FF:000004">
    <property type="entry name" value="Retinoic acid early-inducible protein 1-beta"/>
    <property type="match status" value="1"/>
</dbReference>
<keyword evidence="6" id="KW-0472">Membrane</keyword>
<proteinExistence type="inferred from homology"/>
<sequence length="286" mass="32220">MGPPSPHHHPGFRHLVLHFPSLLGGSTIGDKPCFHRSWPTCVHTEMGRRPLCSGCGLACPHWRPRLGSPDSHSLCYNITVNPKARPGQQRCDVQGHVDDRRILHCDCSFTKISFFDPLGREVDAIDNWAEQTEMLRDVVDALNQQVAEMKHSTSKDLQSLQGRMCCWRGASGGRHGSWQFSFDGQIGLLFDPDTRMWTEVHPGASWMKTTWENDRQLTEFLRKVSVGDCTRWLGNFLLPREEMLESTAQPPTTSGAVPSKVTATMPMSWTFLLLLTGSVLLVRCFH</sequence>
<evidence type="ECO:0000259" key="9">
    <source>
        <dbReference type="Pfam" id="PF00129"/>
    </source>
</evidence>
<dbReference type="Pfam" id="PF00129">
    <property type="entry name" value="MHC_I"/>
    <property type="match status" value="1"/>
</dbReference>
<dbReference type="GeneTree" id="ENSGT01120000271825"/>
<evidence type="ECO:0000256" key="8">
    <source>
        <dbReference type="ARBA" id="ARBA00023180"/>
    </source>
</evidence>
<dbReference type="PANTHER" id="PTHR16675">
    <property type="entry name" value="MHC CLASS I-RELATED"/>
    <property type="match status" value="1"/>
</dbReference>
<dbReference type="GO" id="GO:0009897">
    <property type="term" value="C:external side of plasma membrane"/>
    <property type="evidence" value="ECO:0007669"/>
    <property type="project" value="TreeGrafter"/>
</dbReference>
<dbReference type="InterPro" id="IPR011162">
    <property type="entry name" value="MHC_I/II-like_Ag-recog"/>
</dbReference>
<keyword evidence="8" id="KW-0325">Glycoprotein</keyword>
<protein>
    <recommendedName>
        <fullName evidence="9">MHC class I-like antigen recognition-like domain-containing protein</fullName>
    </recommendedName>
</protein>
<dbReference type="GO" id="GO:0002486">
    <property type="term" value="P:antigen processing and presentation of endogenous peptide antigen via MHC class I via ER pathway, TAP-independent"/>
    <property type="evidence" value="ECO:0007669"/>
    <property type="project" value="TreeGrafter"/>
</dbReference>
<dbReference type="GO" id="GO:0002476">
    <property type="term" value="P:antigen processing and presentation of endogenous peptide antigen via MHC class Ib"/>
    <property type="evidence" value="ECO:0007669"/>
    <property type="project" value="TreeGrafter"/>
</dbReference>
<dbReference type="InterPro" id="IPR037055">
    <property type="entry name" value="MHC_I-like_Ag-recog_sf"/>
</dbReference>
<evidence type="ECO:0000256" key="3">
    <source>
        <dbReference type="ARBA" id="ARBA00008353"/>
    </source>
</evidence>
<dbReference type="EMBL" id="AAGW02053536">
    <property type="status" value="NOT_ANNOTATED_CDS"/>
    <property type="molecule type" value="Genomic_DNA"/>
</dbReference>
<evidence type="ECO:0000256" key="5">
    <source>
        <dbReference type="ARBA" id="ARBA00022729"/>
    </source>
</evidence>
<reference evidence="10" key="2">
    <citation type="submission" date="2025-08" db="UniProtKB">
        <authorList>
            <consortium name="Ensembl"/>
        </authorList>
    </citation>
    <scope>IDENTIFICATION</scope>
    <source>
        <strain evidence="10">Thorbecke</strain>
    </source>
</reference>
<dbReference type="InParanoid" id="A0A5F9CP54"/>
<dbReference type="GO" id="GO:0001916">
    <property type="term" value="P:positive regulation of T cell mediated cytotoxicity"/>
    <property type="evidence" value="ECO:0007669"/>
    <property type="project" value="TreeGrafter"/>
</dbReference>
<evidence type="ECO:0000256" key="2">
    <source>
        <dbReference type="ARBA" id="ARBA00004609"/>
    </source>
</evidence>
<comment type="function">
    <text evidence="1">Acts as a ligand for KLRK1.</text>
</comment>